<accession>A0A143PED2</accession>
<dbReference type="Proteomes" id="UP000076079">
    <property type="component" value="Chromosome"/>
</dbReference>
<evidence type="ECO:0000313" key="2">
    <source>
        <dbReference type="EMBL" id="AMY06907.1"/>
    </source>
</evidence>
<keyword evidence="1" id="KW-0812">Transmembrane</keyword>
<reference evidence="2 3" key="1">
    <citation type="journal article" date="2016" name="Genome Announc.">
        <title>First Complete Genome Sequence of a Subdivision 6 Acidobacterium Strain.</title>
        <authorList>
            <person name="Huang S."/>
            <person name="Vieira S."/>
            <person name="Bunk B."/>
            <person name="Riedel T."/>
            <person name="Sproer C."/>
            <person name="Overmann J."/>
        </authorList>
    </citation>
    <scope>NUCLEOTIDE SEQUENCE [LARGE SCALE GENOMIC DNA]</scope>
    <source>
        <strain evidence="3">DSM 100886 HEG_-6_39</strain>
    </source>
</reference>
<proteinExistence type="predicted"/>
<keyword evidence="3" id="KW-1185">Reference proteome</keyword>
<sequence>MTDRLASRYGLRVGRCGLGAVSYLIAGGALLAAARSSSPVAAAVLIAAATGMTMFTLGAAWATVIEVGRNQVGVVGATMNSLGNLAAMLNPLIVAYSVQWFGSWDVPLYLMGIFFLVGAACWLMVDPERPVFDESQAPSSLVRSAATLADP</sequence>
<gene>
    <name evidence="2" type="primary">sauU_1</name>
    <name evidence="2" type="ORF">LuPra_00069</name>
</gene>
<name>A0A143PED2_LUTPR</name>
<dbReference type="OrthoDB" id="6360at2"/>
<feature type="transmembrane region" description="Helical" evidence="1">
    <location>
        <begin position="12"/>
        <end position="34"/>
    </location>
</feature>
<evidence type="ECO:0000313" key="3">
    <source>
        <dbReference type="Proteomes" id="UP000076079"/>
    </source>
</evidence>
<dbReference type="EMBL" id="CP015136">
    <property type="protein sequence ID" value="AMY06907.1"/>
    <property type="molecule type" value="Genomic_DNA"/>
</dbReference>
<dbReference type="InterPro" id="IPR036259">
    <property type="entry name" value="MFS_trans_sf"/>
</dbReference>
<organism evidence="2 3">
    <name type="scientific">Luteitalea pratensis</name>
    <dbReference type="NCBI Taxonomy" id="1855912"/>
    <lineage>
        <taxon>Bacteria</taxon>
        <taxon>Pseudomonadati</taxon>
        <taxon>Acidobacteriota</taxon>
        <taxon>Vicinamibacteria</taxon>
        <taxon>Vicinamibacterales</taxon>
        <taxon>Vicinamibacteraceae</taxon>
        <taxon>Luteitalea</taxon>
    </lineage>
</organism>
<reference evidence="3" key="2">
    <citation type="submission" date="2016-04" db="EMBL/GenBank/DDBJ databases">
        <title>First Complete Genome Sequence of a Subdivision 6 Acidobacterium.</title>
        <authorList>
            <person name="Huang S."/>
            <person name="Vieira S."/>
            <person name="Bunk B."/>
            <person name="Riedel T."/>
            <person name="Sproeer C."/>
            <person name="Overmann J."/>
        </authorList>
    </citation>
    <scope>NUCLEOTIDE SEQUENCE [LARGE SCALE GENOMIC DNA]</scope>
    <source>
        <strain evidence="3">DSM 100886 HEG_-6_39</strain>
    </source>
</reference>
<protein>
    <submittedName>
        <fullName evidence="2">Putative sulfoacetate transporter SauU</fullName>
    </submittedName>
</protein>
<feature type="transmembrane region" description="Helical" evidence="1">
    <location>
        <begin position="108"/>
        <end position="125"/>
    </location>
</feature>
<dbReference type="KEGG" id="abac:LuPra_00069"/>
<dbReference type="SUPFAM" id="SSF103473">
    <property type="entry name" value="MFS general substrate transporter"/>
    <property type="match status" value="1"/>
</dbReference>
<keyword evidence="1" id="KW-0472">Membrane</keyword>
<evidence type="ECO:0000256" key="1">
    <source>
        <dbReference type="SAM" id="Phobius"/>
    </source>
</evidence>
<feature type="transmembrane region" description="Helical" evidence="1">
    <location>
        <begin position="82"/>
        <end position="102"/>
    </location>
</feature>
<dbReference type="AlphaFoldDB" id="A0A143PED2"/>
<dbReference type="STRING" id="1855912.LuPra_00069"/>
<feature type="transmembrane region" description="Helical" evidence="1">
    <location>
        <begin position="40"/>
        <end position="62"/>
    </location>
</feature>
<keyword evidence="1" id="KW-1133">Transmembrane helix</keyword>
<dbReference type="Gene3D" id="1.20.1250.20">
    <property type="entry name" value="MFS general substrate transporter like domains"/>
    <property type="match status" value="1"/>
</dbReference>
<dbReference type="RefSeq" id="WP_157898568.1">
    <property type="nucleotide sequence ID" value="NZ_CP015136.1"/>
</dbReference>